<dbReference type="Pfam" id="PF03550">
    <property type="entry name" value="LolB"/>
    <property type="match status" value="1"/>
</dbReference>
<keyword evidence="16" id="KW-1185">Reference proteome</keyword>
<evidence type="ECO:0000256" key="7">
    <source>
        <dbReference type="ARBA" id="ARBA00022927"/>
    </source>
</evidence>
<evidence type="ECO:0000256" key="9">
    <source>
        <dbReference type="ARBA" id="ARBA00023139"/>
    </source>
</evidence>
<comment type="similarity">
    <text evidence="2 13">Belongs to the LolB family.</text>
</comment>
<evidence type="ECO:0000313" key="15">
    <source>
        <dbReference type="EMBL" id="GGZ66909.1"/>
    </source>
</evidence>
<dbReference type="SUPFAM" id="SSF89392">
    <property type="entry name" value="Prokaryotic lipoproteins and lipoprotein localization factors"/>
    <property type="match status" value="1"/>
</dbReference>
<evidence type="ECO:0000256" key="4">
    <source>
        <dbReference type="ARBA" id="ARBA00016202"/>
    </source>
</evidence>
<evidence type="ECO:0000313" key="16">
    <source>
        <dbReference type="Proteomes" id="UP000643403"/>
    </source>
</evidence>
<name>A0ABQ3C628_9GAMM</name>
<keyword evidence="5 13" id="KW-0813">Transport</keyword>
<accession>A0ABQ3C628</accession>
<evidence type="ECO:0000256" key="13">
    <source>
        <dbReference type="HAMAP-Rule" id="MF_00233"/>
    </source>
</evidence>
<evidence type="ECO:0000256" key="5">
    <source>
        <dbReference type="ARBA" id="ARBA00022448"/>
    </source>
</evidence>
<organism evidence="15 16">
    <name type="scientific">Cognatilysobacter xinjiangensis</name>
    <dbReference type="NCBI Taxonomy" id="546892"/>
    <lineage>
        <taxon>Bacteria</taxon>
        <taxon>Pseudomonadati</taxon>
        <taxon>Pseudomonadota</taxon>
        <taxon>Gammaproteobacteria</taxon>
        <taxon>Lysobacterales</taxon>
        <taxon>Lysobacteraceae</taxon>
        <taxon>Cognatilysobacter</taxon>
    </lineage>
</organism>
<sequence length="207" mass="22244">MSRFRTRVAALLAAGLLAGCATARIEAPAVPAAEAEARQLERERTMAADTDWGFEGRVAISNARDAGSGRLEWRQSGARFEVSLTAPITRQGWRLSGGPGGATLDGLPGGPREGGDAEALLREATGWEIPVRSLPYWVRGLRTDPRGAVLQFGPGGRPSRLSEGGWTIDYSWPADAQAELPSRVEARRDDARVRLVVDRWTDGAEAP</sequence>
<dbReference type="InterPro" id="IPR004565">
    <property type="entry name" value="OM_lipoprot_LolB"/>
</dbReference>
<feature type="signal peptide" evidence="14">
    <location>
        <begin position="1"/>
        <end position="23"/>
    </location>
</feature>
<keyword evidence="6 13" id="KW-0732">Signal</keyword>
<dbReference type="PROSITE" id="PS51257">
    <property type="entry name" value="PROKAR_LIPOPROTEIN"/>
    <property type="match status" value="1"/>
</dbReference>
<keyword evidence="12 13" id="KW-0449">Lipoprotein</keyword>
<comment type="function">
    <text evidence="13">Plays a critical role in the incorporation of lipoproteins in the outer membrane after they are released by the LolA protein.</text>
</comment>
<keyword evidence="11 13" id="KW-0998">Cell outer membrane</keyword>
<dbReference type="NCBIfam" id="TIGR00548">
    <property type="entry name" value="lolB"/>
    <property type="match status" value="1"/>
</dbReference>
<evidence type="ECO:0000256" key="8">
    <source>
        <dbReference type="ARBA" id="ARBA00023136"/>
    </source>
</evidence>
<protein>
    <recommendedName>
        <fullName evidence="4 13">Outer-membrane lipoprotein LolB</fullName>
    </recommendedName>
</protein>
<evidence type="ECO:0000256" key="11">
    <source>
        <dbReference type="ARBA" id="ARBA00023237"/>
    </source>
</evidence>
<comment type="caution">
    <text evidence="15">The sequence shown here is derived from an EMBL/GenBank/DDBJ whole genome shotgun (WGS) entry which is preliminary data.</text>
</comment>
<reference evidence="16" key="1">
    <citation type="journal article" date="2019" name="Int. J. Syst. Evol. Microbiol.">
        <title>The Global Catalogue of Microorganisms (GCM) 10K type strain sequencing project: providing services to taxonomists for standard genome sequencing and annotation.</title>
        <authorList>
            <consortium name="The Broad Institute Genomics Platform"/>
            <consortium name="The Broad Institute Genome Sequencing Center for Infectious Disease"/>
            <person name="Wu L."/>
            <person name="Ma J."/>
        </authorList>
    </citation>
    <scope>NUCLEOTIDE SEQUENCE [LARGE SCALE GENOMIC DNA]</scope>
    <source>
        <strain evidence="16">KCTC 22558</strain>
    </source>
</reference>
<evidence type="ECO:0000256" key="3">
    <source>
        <dbReference type="ARBA" id="ARBA00011245"/>
    </source>
</evidence>
<feature type="chain" id="PRO_5047321279" description="Outer-membrane lipoprotein LolB" evidence="14">
    <location>
        <begin position="24"/>
        <end position="207"/>
    </location>
</feature>
<gene>
    <name evidence="13 15" type="primary">lolB</name>
    <name evidence="15" type="ORF">GCM10008101_21200</name>
</gene>
<dbReference type="HAMAP" id="MF_00233">
    <property type="entry name" value="LolB"/>
    <property type="match status" value="1"/>
</dbReference>
<proteinExistence type="inferred from homology"/>
<comment type="subcellular location">
    <subcellularLocation>
        <location evidence="1 13">Cell outer membrane</location>
        <topology evidence="1 13">Lipid-anchor</topology>
    </subcellularLocation>
</comment>
<evidence type="ECO:0000256" key="2">
    <source>
        <dbReference type="ARBA" id="ARBA00009696"/>
    </source>
</evidence>
<dbReference type="CDD" id="cd16326">
    <property type="entry name" value="LolB"/>
    <property type="match status" value="1"/>
</dbReference>
<keyword evidence="8 13" id="KW-0472">Membrane</keyword>
<keyword evidence="9 13" id="KW-0564">Palmitate</keyword>
<keyword evidence="10 13" id="KW-0143">Chaperone</keyword>
<comment type="subunit">
    <text evidence="3 13">Monomer.</text>
</comment>
<dbReference type="Proteomes" id="UP000643403">
    <property type="component" value="Unassembled WGS sequence"/>
</dbReference>
<keyword evidence="7 13" id="KW-0653">Protein transport</keyword>
<dbReference type="RefSeq" id="WP_189449733.1">
    <property type="nucleotide sequence ID" value="NZ_BMXY01000003.1"/>
</dbReference>
<evidence type="ECO:0000256" key="6">
    <source>
        <dbReference type="ARBA" id="ARBA00022729"/>
    </source>
</evidence>
<dbReference type="Gene3D" id="2.50.20.10">
    <property type="entry name" value="Lipoprotein localisation LolA/LolB/LppX"/>
    <property type="match status" value="1"/>
</dbReference>
<evidence type="ECO:0000256" key="14">
    <source>
        <dbReference type="SAM" id="SignalP"/>
    </source>
</evidence>
<dbReference type="EMBL" id="BMXY01000003">
    <property type="protein sequence ID" value="GGZ66909.1"/>
    <property type="molecule type" value="Genomic_DNA"/>
</dbReference>
<evidence type="ECO:0000256" key="12">
    <source>
        <dbReference type="ARBA" id="ARBA00023288"/>
    </source>
</evidence>
<dbReference type="InterPro" id="IPR029046">
    <property type="entry name" value="LolA/LolB/LppX"/>
</dbReference>
<evidence type="ECO:0000256" key="1">
    <source>
        <dbReference type="ARBA" id="ARBA00004459"/>
    </source>
</evidence>
<evidence type="ECO:0000256" key="10">
    <source>
        <dbReference type="ARBA" id="ARBA00023186"/>
    </source>
</evidence>